<reference evidence="4" key="1">
    <citation type="submission" date="2025-08" db="UniProtKB">
        <authorList>
            <consortium name="RefSeq"/>
        </authorList>
    </citation>
    <scope>IDENTIFICATION</scope>
</reference>
<name>A0ABM0SAQ7_GALVR</name>
<dbReference type="RefSeq" id="XP_008589948.1">
    <property type="nucleotide sequence ID" value="XM_008591726.1"/>
</dbReference>
<evidence type="ECO:0000313" key="3">
    <source>
        <dbReference type="Proteomes" id="UP000694923"/>
    </source>
</evidence>
<proteinExistence type="predicted"/>
<feature type="region of interest" description="Disordered" evidence="1">
    <location>
        <begin position="99"/>
        <end position="135"/>
    </location>
</feature>
<keyword evidence="2" id="KW-0812">Transmembrane</keyword>
<dbReference type="GeneID" id="103607191"/>
<protein>
    <submittedName>
        <fullName evidence="4">Uncharacterized protein LOC103607191</fullName>
    </submittedName>
</protein>
<feature type="region of interest" description="Disordered" evidence="1">
    <location>
        <begin position="223"/>
        <end position="244"/>
    </location>
</feature>
<keyword evidence="2" id="KW-0472">Membrane</keyword>
<keyword evidence="3" id="KW-1185">Reference proteome</keyword>
<feature type="region of interest" description="Disordered" evidence="1">
    <location>
        <begin position="338"/>
        <end position="361"/>
    </location>
</feature>
<gene>
    <name evidence="4" type="primary">LOC103607191</name>
</gene>
<accession>A0ABM0SAQ7</accession>
<evidence type="ECO:0000313" key="4">
    <source>
        <dbReference type="RefSeq" id="XP_008589948.1"/>
    </source>
</evidence>
<keyword evidence="2" id="KW-1133">Transmembrane helix</keyword>
<sequence length="457" mass="48501">MPRKLMPRKLIISEQVHSSPLVLVTIGLALLLLLLLLCPLLWLCCRRREGTPGSLRQGHPQQQEFWWPQADEGPGGASVVREGDGVPHEVLMVPAEDDAALEDSRGSQPCPSPDSECHREASTHRPVGGGTRTCSVPSSSLRPHLGHLSPEQGRVLFPAFSWLPLNAASFLSPAAAQAPMPTTSSFQGLCLATTQPPNLRSFPLRPAPGFSSFAKSPARFQIPNLSRAKRDPSPVTKGRQAPPWGAAGALCSRARLSGAAGCTFWGPHPCHRASSGPCLLSGQSGLLVQLPSPQLLPGATDVVSARGSGQSGLLVQLPSPQLLPGATDVVSVRGPEELHSLYPHEPPGHAGPLQPQRHLPSSLLGQPPPALLLPLPLPPSHMCRAALQDAAAAPSLCPDTLQDPFVTPSPIAQPLRAENPRLRGLCLLNWTRVLSFALWSKGLEYVAGSNRVCHLGD</sequence>
<organism evidence="3 4">
    <name type="scientific">Galeopterus variegatus</name>
    <name type="common">Malayan flying lemur</name>
    <name type="synonym">Cynocephalus variegatus</name>
    <dbReference type="NCBI Taxonomy" id="482537"/>
    <lineage>
        <taxon>Eukaryota</taxon>
        <taxon>Metazoa</taxon>
        <taxon>Chordata</taxon>
        <taxon>Craniata</taxon>
        <taxon>Vertebrata</taxon>
        <taxon>Euteleostomi</taxon>
        <taxon>Mammalia</taxon>
        <taxon>Eutheria</taxon>
        <taxon>Euarchontoglires</taxon>
        <taxon>Dermoptera</taxon>
        <taxon>Cynocephalidae</taxon>
        <taxon>Galeopterus</taxon>
    </lineage>
</organism>
<evidence type="ECO:0000256" key="1">
    <source>
        <dbReference type="SAM" id="MobiDB-lite"/>
    </source>
</evidence>
<feature type="transmembrane region" description="Helical" evidence="2">
    <location>
        <begin position="21"/>
        <end position="42"/>
    </location>
</feature>
<evidence type="ECO:0000256" key="2">
    <source>
        <dbReference type="SAM" id="Phobius"/>
    </source>
</evidence>
<dbReference type="Proteomes" id="UP000694923">
    <property type="component" value="Unplaced"/>
</dbReference>